<gene>
    <name evidence="1" type="ORF">J5N97_006177</name>
</gene>
<evidence type="ECO:0000313" key="1">
    <source>
        <dbReference type="EMBL" id="KAJ0987821.1"/>
    </source>
</evidence>
<dbReference type="EMBL" id="JAGGNH010000001">
    <property type="protein sequence ID" value="KAJ0987821.1"/>
    <property type="molecule type" value="Genomic_DNA"/>
</dbReference>
<reference evidence="1" key="1">
    <citation type="submission" date="2021-03" db="EMBL/GenBank/DDBJ databases">
        <authorList>
            <person name="Li Z."/>
            <person name="Yang C."/>
        </authorList>
    </citation>
    <scope>NUCLEOTIDE SEQUENCE</scope>
    <source>
        <strain evidence="1">Dzin_1.0</strain>
        <tissue evidence="1">Leaf</tissue>
    </source>
</reference>
<proteinExistence type="predicted"/>
<name>A0A9D5D9U0_9LILI</name>
<accession>A0A9D5D9U0</accession>
<sequence length="105" mass="11787">MAELDLRKPELGGLFAGTMSSPPWISFAFGKPRLISLTKGLVFVWCWSPRGHRLRRSSLDGSDLVLFVSLWKPAKRKSSGSHFFTPISRSNPLINSPFLKISQEL</sequence>
<protein>
    <submittedName>
        <fullName evidence="1">Uncharacterized protein</fullName>
    </submittedName>
</protein>
<evidence type="ECO:0000313" key="2">
    <source>
        <dbReference type="Proteomes" id="UP001085076"/>
    </source>
</evidence>
<dbReference type="AlphaFoldDB" id="A0A9D5D9U0"/>
<keyword evidence="2" id="KW-1185">Reference proteome</keyword>
<organism evidence="1 2">
    <name type="scientific">Dioscorea zingiberensis</name>
    <dbReference type="NCBI Taxonomy" id="325984"/>
    <lineage>
        <taxon>Eukaryota</taxon>
        <taxon>Viridiplantae</taxon>
        <taxon>Streptophyta</taxon>
        <taxon>Embryophyta</taxon>
        <taxon>Tracheophyta</taxon>
        <taxon>Spermatophyta</taxon>
        <taxon>Magnoliopsida</taxon>
        <taxon>Liliopsida</taxon>
        <taxon>Dioscoreales</taxon>
        <taxon>Dioscoreaceae</taxon>
        <taxon>Dioscorea</taxon>
    </lineage>
</organism>
<comment type="caution">
    <text evidence="1">The sequence shown here is derived from an EMBL/GenBank/DDBJ whole genome shotgun (WGS) entry which is preliminary data.</text>
</comment>
<dbReference type="Proteomes" id="UP001085076">
    <property type="component" value="Miscellaneous, Linkage group lg01"/>
</dbReference>
<reference evidence="1" key="2">
    <citation type="journal article" date="2022" name="Hortic Res">
        <title>The genome of Dioscorea zingiberensis sheds light on the biosynthesis, origin and evolution of the medicinally important diosgenin saponins.</title>
        <authorList>
            <person name="Li Y."/>
            <person name="Tan C."/>
            <person name="Li Z."/>
            <person name="Guo J."/>
            <person name="Li S."/>
            <person name="Chen X."/>
            <person name="Wang C."/>
            <person name="Dai X."/>
            <person name="Yang H."/>
            <person name="Song W."/>
            <person name="Hou L."/>
            <person name="Xu J."/>
            <person name="Tong Z."/>
            <person name="Xu A."/>
            <person name="Yuan X."/>
            <person name="Wang W."/>
            <person name="Yang Q."/>
            <person name="Chen L."/>
            <person name="Sun Z."/>
            <person name="Wang K."/>
            <person name="Pan B."/>
            <person name="Chen J."/>
            <person name="Bao Y."/>
            <person name="Liu F."/>
            <person name="Qi X."/>
            <person name="Gang D.R."/>
            <person name="Wen J."/>
            <person name="Li J."/>
        </authorList>
    </citation>
    <scope>NUCLEOTIDE SEQUENCE</scope>
    <source>
        <strain evidence="1">Dzin_1.0</strain>
    </source>
</reference>